<dbReference type="PANTHER" id="PTHR40606">
    <property type="match status" value="1"/>
</dbReference>
<accession>A0ABY2SLT0</accession>
<dbReference type="InterPro" id="IPR036913">
    <property type="entry name" value="YegP-like_sf"/>
</dbReference>
<evidence type="ECO:0000313" key="2">
    <source>
        <dbReference type="EMBL" id="TKI06700.1"/>
    </source>
</evidence>
<dbReference type="Gene3D" id="2.30.29.80">
    <property type="match status" value="1"/>
</dbReference>
<gene>
    <name evidence="2" type="ORF">FCN80_08880</name>
</gene>
<dbReference type="RefSeq" id="WP_136989805.1">
    <property type="nucleotide sequence ID" value="NZ_SZPQ01000010.1"/>
</dbReference>
<dbReference type="InterPro" id="IPR010879">
    <property type="entry name" value="DUF1508"/>
</dbReference>
<dbReference type="Pfam" id="PF07411">
    <property type="entry name" value="DUF1508"/>
    <property type="match status" value="2"/>
</dbReference>
<dbReference type="InterPro" id="IPR051141">
    <property type="entry name" value="UPF0339_domain"/>
</dbReference>
<reference evidence="2 3" key="1">
    <citation type="submission" date="2019-04" db="EMBL/GenBank/DDBJ databases">
        <authorList>
            <person name="Li M."/>
            <person name="Gao C."/>
        </authorList>
    </citation>
    <scope>NUCLEOTIDE SEQUENCE [LARGE SCALE GENOMIC DNA]</scope>
    <source>
        <strain evidence="2 3">BGMRC 2031</strain>
    </source>
</reference>
<dbReference type="PANTHER" id="PTHR40606:SF1">
    <property type="entry name" value="UPF0339 PROTEIN YEGP"/>
    <property type="match status" value="1"/>
</dbReference>
<keyword evidence="3" id="KW-1185">Reference proteome</keyword>
<protein>
    <submittedName>
        <fullName evidence="2">DUF1508 domain-containing protein</fullName>
    </submittedName>
</protein>
<comment type="caution">
    <text evidence="2">The sequence shown here is derived from an EMBL/GenBank/DDBJ whole genome shotgun (WGS) entry which is preliminary data.</text>
</comment>
<proteinExistence type="predicted"/>
<dbReference type="SUPFAM" id="SSF160113">
    <property type="entry name" value="YegP-like"/>
    <property type="match status" value="2"/>
</dbReference>
<sequence>MATVHYELQKERNGHYHFELKGSHGEIILCSETFCSKASAENAITFARYNAPDEHNYELKRTTGDEHRYFVLRGRDHQILGSGGPYSSDSDARRGIKAAMEYAITREIRDLTR</sequence>
<name>A0ABY2SLT0_9HYPH</name>
<organism evidence="2 3">
    <name type="scientific">Martelella alba</name>
    <dbReference type="NCBI Taxonomy" id="2590451"/>
    <lineage>
        <taxon>Bacteria</taxon>
        <taxon>Pseudomonadati</taxon>
        <taxon>Pseudomonadota</taxon>
        <taxon>Alphaproteobacteria</taxon>
        <taxon>Hyphomicrobiales</taxon>
        <taxon>Aurantimonadaceae</taxon>
        <taxon>Martelella</taxon>
    </lineage>
</organism>
<evidence type="ECO:0000259" key="1">
    <source>
        <dbReference type="Pfam" id="PF07411"/>
    </source>
</evidence>
<evidence type="ECO:0000313" key="3">
    <source>
        <dbReference type="Proteomes" id="UP000305202"/>
    </source>
</evidence>
<feature type="domain" description="DUF1508" evidence="1">
    <location>
        <begin position="67"/>
        <end position="110"/>
    </location>
</feature>
<dbReference type="Proteomes" id="UP000305202">
    <property type="component" value="Unassembled WGS sequence"/>
</dbReference>
<dbReference type="EMBL" id="SZPQ01000010">
    <property type="protein sequence ID" value="TKI06700.1"/>
    <property type="molecule type" value="Genomic_DNA"/>
</dbReference>
<feature type="domain" description="DUF1508" evidence="1">
    <location>
        <begin position="13"/>
        <end position="58"/>
    </location>
</feature>